<dbReference type="EMBL" id="JAVRRJ010000004">
    <property type="protein sequence ID" value="KAK5085381.1"/>
    <property type="molecule type" value="Genomic_DNA"/>
</dbReference>
<evidence type="ECO:0000256" key="1">
    <source>
        <dbReference type="ARBA" id="ARBA00001974"/>
    </source>
</evidence>
<dbReference type="InterPro" id="IPR006076">
    <property type="entry name" value="FAD-dep_OxRdtase"/>
</dbReference>
<dbReference type="Gene3D" id="3.30.9.10">
    <property type="entry name" value="D-Amino Acid Oxidase, subunit A, domain 2"/>
    <property type="match status" value="1"/>
</dbReference>
<keyword evidence="8" id="KW-1185">Reference proteome</keyword>
<accession>A0AAN7YAL6</accession>
<evidence type="ECO:0000256" key="4">
    <source>
        <dbReference type="ARBA" id="ARBA00022827"/>
    </source>
</evidence>
<comment type="caution">
    <text evidence="7">The sequence shown here is derived from an EMBL/GenBank/DDBJ whole genome shotgun (WGS) entry which is preliminary data.</text>
</comment>
<keyword evidence="5" id="KW-0560">Oxidoreductase</keyword>
<evidence type="ECO:0000313" key="8">
    <source>
        <dbReference type="Proteomes" id="UP001309876"/>
    </source>
</evidence>
<dbReference type="PANTHER" id="PTHR10961">
    <property type="entry name" value="PEROXISOMAL SARCOSINE OXIDASE"/>
    <property type="match status" value="1"/>
</dbReference>
<dbReference type="GO" id="GO:0050660">
    <property type="term" value="F:flavin adenine dinucleotide binding"/>
    <property type="evidence" value="ECO:0007669"/>
    <property type="project" value="InterPro"/>
</dbReference>
<evidence type="ECO:0000256" key="2">
    <source>
        <dbReference type="ARBA" id="ARBA00010989"/>
    </source>
</evidence>
<organism evidence="7 8">
    <name type="scientific">Lithohypha guttulata</name>
    <dbReference type="NCBI Taxonomy" id="1690604"/>
    <lineage>
        <taxon>Eukaryota</taxon>
        <taxon>Fungi</taxon>
        <taxon>Dikarya</taxon>
        <taxon>Ascomycota</taxon>
        <taxon>Pezizomycotina</taxon>
        <taxon>Eurotiomycetes</taxon>
        <taxon>Chaetothyriomycetidae</taxon>
        <taxon>Chaetothyriales</taxon>
        <taxon>Trichomeriaceae</taxon>
        <taxon>Lithohypha</taxon>
    </lineage>
</organism>
<evidence type="ECO:0000256" key="3">
    <source>
        <dbReference type="ARBA" id="ARBA00022630"/>
    </source>
</evidence>
<keyword evidence="4" id="KW-0274">FAD</keyword>
<dbReference type="Gene3D" id="3.50.50.60">
    <property type="entry name" value="FAD/NAD(P)-binding domain"/>
    <property type="match status" value="1"/>
</dbReference>
<comment type="similarity">
    <text evidence="2">Belongs to the MSOX/MTOX family.</text>
</comment>
<dbReference type="SUPFAM" id="SSF54373">
    <property type="entry name" value="FAD-linked reductases, C-terminal domain"/>
    <property type="match status" value="1"/>
</dbReference>
<dbReference type="GO" id="GO:0051698">
    <property type="term" value="F:saccharopine oxidase activity"/>
    <property type="evidence" value="ECO:0007669"/>
    <property type="project" value="TreeGrafter"/>
</dbReference>
<dbReference type="PANTHER" id="PTHR10961:SF24">
    <property type="entry name" value="HYPOTHETICAL FRUCTOSYL AMINE:OXYGEN OXIDOREDUCTASE (EUROFUNG)"/>
    <property type="match status" value="1"/>
</dbReference>
<dbReference type="SUPFAM" id="SSF51905">
    <property type="entry name" value="FAD/NAD(P)-binding domain"/>
    <property type="match status" value="1"/>
</dbReference>
<dbReference type="InterPro" id="IPR036188">
    <property type="entry name" value="FAD/NAD-bd_sf"/>
</dbReference>
<comment type="cofactor">
    <cofactor evidence="1">
        <name>FAD</name>
        <dbReference type="ChEBI" id="CHEBI:57692"/>
    </cofactor>
</comment>
<keyword evidence="3" id="KW-0285">Flavoprotein</keyword>
<proteinExistence type="inferred from homology"/>
<feature type="domain" description="FAD dependent oxidoreductase" evidence="6">
    <location>
        <begin position="23"/>
        <end position="394"/>
    </location>
</feature>
<reference evidence="7 8" key="1">
    <citation type="submission" date="2023-08" db="EMBL/GenBank/DDBJ databases">
        <title>Black Yeasts Isolated from many extreme environments.</title>
        <authorList>
            <person name="Coleine C."/>
            <person name="Stajich J.E."/>
            <person name="Selbmann L."/>
        </authorList>
    </citation>
    <scope>NUCLEOTIDE SEQUENCE [LARGE SCALE GENOMIC DNA]</scope>
    <source>
        <strain evidence="7 8">CCFEE 5910</strain>
    </source>
</reference>
<dbReference type="GO" id="GO:0008115">
    <property type="term" value="F:sarcosine oxidase activity"/>
    <property type="evidence" value="ECO:0007669"/>
    <property type="project" value="TreeGrafter"/>
</dbReference>
<protein>
    <recommendedName>
        <fullName evidence="6">FAD dependent oxidoreductase domain-containing protein</fullName>
    </recommendedName>
</protein>
<dbReference type="Proteomes" id="UP001309876">
    <property type="component" value="Unassembled WGS sequence"/>
</dbReference>
<sequence>MQVRRSVADRAPPSPPLALNSSILIVGAGTWGSSTALHLARRGYRDIVVLDSYPIPSPISAGNDINKILELSSSAPRGSAERYVSDKLAEDAIRGWKQDPVYKGLYHETGAVTAATSERGREALNEGDGYSEANGWTPLKTKEDFRKTMPAGVLTGNFPGWQGWYKKDGCGWVQARRALQNTILEAKRLGVTFITGERGQVISLVYEDADVKGVVVTEGPAFRADRVILCAGANAARIFDLKDQLRPSAWTLAHIKMTPEETKLYRNLPVLFNIERGFFMEPDEDNHELKICDEHPGYCNWETSPDGTQRVSTPFAYHQIPIEAEERTRSFLRDTMPHLADRPFSFARICWCADTPNRSFLISRHPDYPSLVLGVGGSGHGFSYIPAIGSVIADCLEDVMDPKQKQLFRWRPETAVDRDWSDLQDRFGPEGSNHVMDFQRVKAWTNIDYSRREPRL</sequence>
<evidence type="ECO:0000256" key="5">
    <source>
        <dbReference type="ARBA" id="ARBA00023002"/>
    </source>
</evidence>
<evidence type="ECO:0000313" key="7">
    <source>
        <dbReference type="EMBL" id="KAK5085381.1"/>
    </source>
</evidence>
<dbReference type="InterPro" id="IPR045170">
    <property type="entry name" value="MTOX"/>
</dbReference>
<gene>
    <name evidence="7" type="ORF">LTR05_004665</name>
</gene>
<dbReference type="Pfam" id="PF01266">
    <property type="entry name" value="DAO"/>
    <property type="match status" value="1"/>
</dbReference>
<dbReference type="AlphaFoldDB" id="A0AAN7YAL6"/>
<evidence type="ECO:0000259" key="6">
    <source>
        <dbReference type="Pfam" id="PF01266"/>
    </source>
</evidence>
<name>A0AAN7YAL6_9EURO</name>